<dbReference type="OrthoDB" id="10252281at2759"/>
<dbReference type="Proteomes" id="UP000038010">
    <property type="component" value="Unassembled WGS sequence"/>
</dbReference>
<dbReference type="AlphaFoldDB" id="A0A0N1P3F3"/>
<dbReference type="PANTHER" id="PTHR45937">
    <property type="entry name" value="ASPARAGINE SYNTHETASE DOMAIN-CONTAINING PROTEIN 1"/>
    <property type="match status" value="1"/>
</dbReference>
<sequence>MALYFAARGHGRAYSSLSPDVRTEDYSTTSRVLLSGLGADELFGGYSRHAAAFVRSGFKGLADELNLDYQRIGQRNLGRDDRVISHWGRETRYPFLDEDFVAYTLSLPVWEKCGFRPDRAVPKHFDGSVRVTDPARLDAAKMALRLVAWKLGMYQVASEKKRAIQFGARTAKMETGAGRRKGTDALA</sequence>
<dbReference type="InterPro" id="IPR014729">
    <property type="entry name" value="Rossmann-like_a/b/a_fold"/>
</dbReference>
<dbReference type="GO" id="GO:0006529">
    <property type="term" value="P:asparagine biosynthetic process"/>
    <property type="evidence" value="ECO:0007669"/>
    <property type="project" value="UniProtKB-KW"/>
</dbReference>
<evidence type="ECO:0000313" key="5">
    <source>
        <dbReference type="EMBL" id="KPI43883.1"/>
    </source>
</evidence>
<dbReference type="InterPro" id="IPR051857">
    <property type="entry name" value="Asn_synthetase_domain"/>
</dbReference>
<comment type="caution">
    <text evidence="5">The sequence shown here is derived from an EMBL/GenBank/DDBJ whole genome shotgun (WGS) entry which is preliminary data.</text>
</comment>
<reference evidence="5 6" key="1">
    <citation type="submission" date="2015-06" db="EMBL/GenBank/DDBJ databases">
        <title>Draft genome of the ant-associated black yeast Phialophora attae CBS 131958.</title>
        <authorList>
            <person name="Moreno L.F."/>
            <person name="Stielow B.J."/>
            <person name="de Hoog S."/>
            <person name="Vicente V.A."/>
            <person name="Weiss V.A."/>
            <person name="de Vries M."/>
            <person name="Cruz L.M."/>
            <person name="Souza E.M."/>
        </authorList>
    </citation>
    <scope>NUCLEOTIDE SEQUENCE [LARGE SCALE GENOMIC DNA]</scope>
    <source>
        <strain evidence="5 6">CBS 131958</strain>
    </source>
</reference>
<gene>
    <name evidence="5" type="ORF">AB675_6519</name>
</gene>
<dbReference type="Gene3D" id="3.40.50.620">
    <property type="entry name" value="HUPs"/>
    <property type="match status" value="1"/>
</dbReference>
<protein>
    <submittedName>
        <fullName evidence="5">Asparagine synthetase domain-containing protein 1</fullName>
    </submittedName>
</protein>
<dbReference type="EMBL" id="LFJN01000004">
    <property type="protein sequence ID" value="KPI43883.1"/>
    <property type="molecule type" value="Genomic_DNA"/>
</dbReference>
<accession>A0A0N1P3F3</accession>
<organism evidence="5 6">
    <name type="scientific">Cyphellophora attinorum</name>
    <dbReference type="NCBI Taxonomy" id="1664694"/>
    <lineage>
        <taxon>Eukaryota</taxon>
        <taxon>Fungi</taxon>
        <taxon>Dikarya</taxon>
        <taxon>Ascomycota</taxon>
        <taxon>Pezizomycotina</taxon>
        <taxon>Eurotiomycetes</taxon>
        <taxon>Chaetothyriomycetidae</taxon>
        <taxon>Chaetothyriales</taxon>
        <taxon>Cyphellophoraceae</taxon>
        <taxon>Cyphellophora</taxon>
    </lineage>
</organism>
<dbReference type="GeneID" id="28738697"/>
<dbReference type="GO" id="GO:0004066">
    <property type="term" value="F:asparagine synthase (glutamine-hydrolyzing) activity"/>
    <property type="evidence" value="ECO:0007669"/>
    <property type="project" value="InterPro"/>
</dbReference>
<keyword evidence="1" id="KW-0028">Amino-acid biosynthesis</keyword>
<dbReference type="Pfam" id="PF00733">
    <property type="entry name" value="Asn_synthase"/>
    <property type="match status" value="2"/>
</dbReference>
<dbReference type="InterPro" id="IPR001962">
    <property type="entry name" value="Asn_synthase"/>
</dbReference>
<dbReference type="PANTHER" id="PTHR45937:SF1">
    <property type="entry name" value="ASPARAGINE SYNTHETASE DOMAIN-CONTAINING PROTEIN 1"/>
    <property type="match status" value="1"/>
</dbReference>
<evidence type="ECO:0000256" key="1">
    <source>
        <dbReference type="ARBA" id="ARBA00022605"/>
    </source>
</evidence>
<dbReference type="SUPFAM" id="SSF52402">
    <property type="entry name" value="Adenine nucleotide alpha hydrolases-like"/>
    <property type="match status" value="1"/>
</dbReference>
<dbReference type="VEuPathDB" id="FungiDB:AB675_6519"/>
<dbReference type="RefSeq" id="XP_018003846.1">
    <property type="nucleotide sequence ID" value="XM_018146817.1"/>
</dbReference>
<dbReference type="CDD" id="cd01991">
    <property type="entry name" value="Asn_synthase_B_C"/>
    <property type="match status" value="1"/>
</dbReference>
<feature type="domain" description="Asparagine synthetase" evidence="4">
    <location>
        <begin position="29"/>
        <end position="56"/>
    </location>
</feature>
<keyword evidence="3" id="KW-0315">Glutamine amidotransferase</keyword>
<proteinExistence type="predicted"/>
<keyword evidence="2" id="KW-0061">Asparagine biosynthesis</keyword>
<evidence type="ECO:0000256" key="2">
    <source>
        <dbReference type="ARBA" id="ARBA00022888"/>
    </source>
</evidence>
<name>A0A0N1P3F3_9EURO</name>
<evidence type="ECO:0000313" key="6">
    <source>
        <dbReference type="Proteomes" id="UP000038010"/>
    </source>
</evidence>
<dbReference type="STRING" id="1664694.A0A0N1P3F3"/>
<feature type="domain" description="Asparagine synthetase" evidence="4">
    <location>
        <begin position="61"/>
        <end position="113"/>
    </location>
</feature>
<keyword evidence="6" id="KW-1185">Reference proteome</keyword>
<evidence type="ECO:0000256" key="3">
    <source>
        <dbReference type="ARBA" id="ARBA00022962"/>
    </source>
</evidence>
<evidence type="ECO:0000259" key="4">
    <source>
        <dbReference type="Pfam" id="PF00733"/>
    </source>
</evidence>